<evidence type="ECO:0000313" key="1">
    <source>
        <dbReference type="EMBL" id="CAF4410475.1"/>
    </source>
</evidence>
<evidence type="ECO:0000313" key="2">
    <source>
        <dbReference type="Proteomes" id="UP000663881"/>
    </source>
</evidence>
<organism evidence="1 2">
    <name type="scientific">Adineta steineri</name>
    <dbReference type="NCBI Taxonomy" id="433720"/>
    <lineage>
        <taxon>Eukaryota</taxon>
        <taxon>Metazoa</taxon>
        <taxon>Spiralia</taxon>
        <taxon>Gnathifera</taxon>
        <taxon>Rotifera</taxon>
        <taxon>Eurotatoria</taxon>
        <taxon>Bdelloidea</taxon>
        <taxon>Adinetida</taxon>
        <taxon>Adinetidae</taxon>
        <taxon>Adineta</taxon>
    </lineage>
</organism>
<protein>
    <submittedName>
        <fullName evidence="1">Uncharacterized protein</fullName>
    </submittedName>
</protein>
<feature type="non-terminal residue" evidence="1">
    <location>
        <position position="127"/>
    </location>
</feature>
<sequence length="127" mass="14830">GYRIKPDIGKLLQVKLNINLNQKIYPTSDIFHNTSSIYLNTLSSILHKELLNRQNVLLNICPYTCNQPLPSHAIQALQPYLKQIKPKILNRNIVYIAWFVSNCDTHSRREDYVNKLRSQKGIHIDIY</sequence>
<dbReference type="Proteomes" id="UP000663881">
    <property type="component" value="Unassembled WGS sequence"/>
</dbReference>
<dbReference type="InterPro" id="IPR038577">
    <property type="entry name" value="GT10-like_C_sf"/>
</dbReference>
<proteinExistence type="predicted"/>
<accession>A0A820PVB3</accession>
<gene>
    <name evidence="1" type="ORF">OKA104_LOCUS51914</name>
</gene>
<dbReference type="EMBL" id="CAJOAY010029084">
    <property type="protein sequence ID" value="CAF4410475.1"/>
    <property type="molecule type" value="Genomic_DNA"/>
</dbReference>
<dbReference type="Gene3D" id="3.40.50.11660">
    <property type="entry name" value="Glycosyl transferase family 10, C-terminal domain"/>
    <property type="match status" value="1"/>
</dbReference>
<feature type="non-terminal residue" evidence="1">
    <location>
        <position position="1"/>
    </location>
</feature>
<dbReference type="SUPFAM" id="SSF53756">
    <property type="entry name" value="UDP-Glycosyltransferase/glycogen phosphorylase"/>
    <property type="match status" value="1"/>
</dbReference>
<dbReference type="AlphaFoldDB" id="A0A820PVB3"/>
<comment type="caution">
    <text evidence="1">The sequence shown here is derived from an EMBL/GenBank/DDBJ whole genome shotgun (WGS) entry which is preliminary data.</text>
</comment>
<reference evidence="1" key="1">
    <citation type="submission" date="2021-02" db="EMBL/GenBank/DDBJ databases">
        <authorList>
            <person name="Nowell W R."/>
        </authorList>
    </citation>
    <scope>NUCLEOTIDE SEQUENCE</scope>
</reference>
<name>A0A820PVB3_9BILA</name>